<feature type="compositionally biased region" description="Low complexity" evidence="2">
    <location>
        <begin position="107"/>
        <end position="124"/>
    </location>
</feature>
<feature type="region of interest" description="Disordered" evidence="2">
    <location>
        <begin position="1"/>
        <end position="139"/>
    </location>
</feature>
<keyword evidence="1" id="KW-0175">Coiled coil</keyword>
<feature type="region of interest" description="Disordered" evidence="2">
    <location>
        <begin position="633"/>
        <end position="701"/>
    </location>
</feature>
<feature type="compositionally biased region" description="Basic and acidic residues" evidence="2">
    <location>
        <begin position="641"/>
        <end position="652"/>
    </location>
</feature>
<protein>
    <submittedName>
        <fullName evidence="3">Uncharacterized protein</fullName>
    </submittedName>
</protein>
<reference evidence="3 4" key="1">
    <citation type="submission" date="2024-10" db="EMBL/GenBank/DDBJ databases">
        <title>Updated reference genomes for cyclostephanoid diatoms.</title>
        <authorList>
            <person name="Roberts W.R."/>
            <person name="Alverson A.J."/>
        </authorList>
    </citation>
    <scope>NUCLEOTIDE SEQUENCE [LARGE SCALE GENOMIC DNA]</scope>
    <source>
        <strain evidence="3 4">AJA232-27</strain>
    </source>
</reference>
<evidence type="ECO:0000256" key="2">
    <source>
        <dbReference type="SAM" id="MobiDB-lite"/>
    </source>
</evidence>
<evidence type="ECO:0000313" key="4">
    <source>
        <dbReference type="Proteomes" id="UP001530293"/>
    </source>
</evidence>
<feature type="region of interest" description="Disordered" evidence="2">
    <location>
        <begin position="153"/>
        <end position="202"/>
    </location>
</feature>
<feature type="compositionally biased region" description="Acidic residues" evidence="2">
    <location>
        <begin position="10"/>
        <end position="27"/>
    </location>
</feature>
<feature type="region of interest" description="Disordered" evidence="2">
    <location>
        <begin position="252"/>
        <end position="285"/>
    </location>
</feature>
<feature type="region of interest" description="Disordered" evidence="2">
    <location>
        <begin position="307"/>
        <end position="340"/>
    </location>
</feature>
<dbReference type="Proteomes" id="UP001530293">
    <property type="component" value="Unassembled WGS sequence"/>
</dbReference>
<feature type="compositionally biased region" description="Acidic residues" evidence="2">
    <location>
        <begin position="60"/>
        <end position="99"/>
    </location>
</feature>
<evidence type="ECO:0000256" key="1">
    <source>
        <dbReference type="SAM" id="Coils"/>
    </source>
</evidence>
<dbReference type="AlphaFoldDB" id="A0ABD3M645"/>
<evidence type="ECO:0000313" key="3">
    <source>
        <dbReference type="EMBL" id="KAL3759530.1"/>
    </source>
</evidence>
<feature type="compositionally biased region" description="Acidic residues" evidence="2">
    <location>
        <begin position="307"/>
        <end position="319"/>
    </location>
</feature>
<feature type="compositionally biased region" description="Low complexity" evidence="2">
    <location>
        <begin position="156"/>
        <end position="169"/>
    </location>
</feature>
<feature type="compositionally biased region" description="Basic and acidic residues" evidence="2">
    <location>
        <begin position="45"/>
        <end position="55"/>
    </location>
</feature>
<sequence length="965" mass="105952">MQQHSRSNDGEEQQNEYDDEYEVEEEVDKYGITKEEHRRRRRRRRDDGMMHEDSRQYSYVDDEEQQLDDNEEDNEGDDDEEGFDEEADIEEEQEDEEGEVVDRAFSRDNSSSSDTAAAGGASSDAMKRGRGNTGEGKNTDFEASLLLNIGTSAGESNISTSTTTTTANTNPPPIEKEEQQRLLRERGTSASETIHDPTTLPTSMTSFLDILTEEQRRVRHRHIPTVDGFRKLYKSEIKSDITLARRSCRKRQLQQQLQLQQRRSSNNSKSSSEDNVDGSTTPMDVEDHVHESEGMHDTMVVDEEEGIVDDNNEDGDENPSETTLHEDNITEDSSSNNVNLKNKDVSDAFIVPTREARQCALGGQLANLLESTDFENAIGNASTSSKKLKASAVVAAASLSTASTTSEPLMLARSPKLVDSLTTFNPPRPQESTTAKTLHRMKRWEANPSEIEVDLRNYRKTVCRTKEELHIAEEERVRVESVASFMRNHFMEHLKSYRAEMLAINEGLVKTNARCCKLLDDEKLQMRNSTVTTRGGAGGSGGSGKGMEDVLATLKTLGKKGVGSDVEQKGEAPTDWRIKGVGGVCADASGAGGREERTAMMAKGWLLVGDEVIVSSTGDEGIVVSIDGMTMKSDASSGVEAKVKKEDKKENEPAVSSSSPKDADTMDVDTPLNTGKENAGASMTKTEGATQSSSTKPDSLVKAPSIGVKLTKSGNVQTYTLAEIEFHPDKKSSTLLNLSYSALARRWECMVNTALANCAGHDILAMDEYINSSFIGESTHADDGTASPKSVTLYKDEHTLLPFGSGIVMAPEDVKNGPSVIPLDNLEETVRKAVYGTDTPRVIPTMPSTIRHYESRKEEMNALKGKVLQLRNRLGRQKRLRSLNEQSLVTGKSRAKKVERLLHEMEKDLKTLKGRLQDELNELGIGNSATNLASANVDAAEGVATIVGEDEGAPIREEGMSDIGE</sequence>
<gene>
    <name evidence="3" type="ORF">ACHAWU_000829</name>
</gene>
<organism evidence="3 4">
    <name type="scientific">Discostella pseudostelligera</name>
    <dbReference type="NCBI Taxonomy" id="259834"/>
    <lineage>
        <taxon>Eukaryota</taxon>
        <taxon>Sar</taxon>
        <taxon>Stramenopiles</taxon>
        <taxon>Ochrophyta</taxon>
        <taxon>Bacillariophyta</taxon>
        <taxon>Coscinodiscophyceae</taxon>
        <taxon>Thalassiosirophycidae</taxon>
        <taxon>Stephanodiscales</taxon>
        <taxon>Stephanodiscaceae</taxon>
        <taxon>Discostella</taxon>
    </lineage>
</organism>
<comment type="caution">
    <text evidence="3">The sequence shown here is derived from an EMBL/GenBank/DDBJ whole genome shotgun (WGS) entry which is preliminary data.</text>
</comment>
<feature type="compositionally biased region" description="Low complexity" evidence="2">
    <location>
        <begin position="253"/>
        <end position="270"/>
    </location>
</feature>
<feature type="compositionally biased region" description="Polar residues" evidence="2">
    <location>
        <begin position="671"/>
        <end position="697"/>
    </location>
</feature>
<keyword evidence="4" id="KW-1185">Reference proteome</keyword>
<proteinExistence type="predicted"/>
<dbReference type="EMBL" id="JALLBG020000200">
    <property type="protein sequence ID" value="KAL3759530.1"/>
    <property type="molecule type" value="Genomic_DNA"/>
</dbReference>
<name>A0ABD3M645_9STRA</name>
<feature type="compositionally biased region" description="Polar residues" evidence="2">
    <location>
        <begin position="331"/>
        <end position="340"/>
    </location>
</feature>
<accession>A0ABD3M645</accession>
<feature type="compositionally biased region" description="Basic and acidic residues" evidence="2">
    <location>
        <begin position="174"/>
        <end position="187"/>
    </location>
</feature>
<feature type="coiled-coil region" evidence="1">
    <location>
        <begin position="853"/>
        <end position="922"/>
    </location>
</feature>